<protein>
    <recommendedName>
        <fullName evidence="3 5">Regulatory protein RecX</fullName>
    </recommendedName>
</protein>
<dbReference type="PANTHER" id="PTHR33602:SF1">
    <property type="entry name" value="REGULATORY PROTEIN RECX FAMILY PROTEIN"/>
    <property type="match status" value="1"/>
</dbReference>
<proteinExistence type="inferred from homology"/>
<dbReference type="PANTHER" id="PTHR33602">
    <property type="entry name" value="REGULATORY PROTEIN RECX FAMILY PROTEIN"/>
    <property type="match status" value="1"/>
</dbReference>
<gene>
    <name evidence="5" type="primary">recX</name>
    <name evidence="9" type="ORF">HJG52_00330</name>
</gene>
<dbReference type="InterPro" id="IPR053924">
    <property type="entry name" value="RecX_HTH_2nd"/>
</dbReference>
<dbReference type="HAMAP" id="MF_01114">
    <property type="entry name" value="RecX"/>
    <property type="match status" value="1"/>
</dbReference>
<comment type="caution">
    <text evidence="9">The sequence shown here is derived from an EMBL/GenBank/DDBJ whole genome shotgun (WGS) entry which is preliminary data.</text>
</comment>
<evidence type="ECO:0000256" key="1">
    <source>
        <dbReference type="ARBA" id="ARBA00004496"/>
    </source>
</evidence>
<evidence type="ECO:0000259" key="8">
    <source>
        <dbReference type="Pfam" id="PF21982"/>
    </source>
</evidence>
<dbReference type="InterPro" id="IPR053925">
    <property type="entry name" value="RecX_HTH_3rd"/>
</dbReference>
<dbReference type="AlphaFoldDB" id="A0A849H946"/>
<evidence type="ECO:0000256" key="4">
    <source>
        <dbReference type="ARBA" id="ARBA00022490"/>
    </source>
</evidence>
<dbReference type="GO" id="GO:0005737">
    <property type="term" value="C:cytoplasm"/>
    <property type="evidence" value="ECO:0007669"/>
    <property type="project" value="UniProtKB-SubCell"/>
</dbReference>
<dbReference type="GO" id="GO:0006282">
    <property type="term" value="P:regulation of DNA repair"/>
    <property type="evidence" value="ECO:0007669"/>
    <property type="project" value="UniProtKB-UniRule"/>
</dbReference>
<sequence>MAPRSRKQLHDKLRQRNCPDEVAERVLDRMTDVGLVDDEAYAGMLVRSQQASRGLAKRALARELRTKGVDDETAKAALDEVSPEHERAQAERLVAKKLRTMHGLDATVQTRRLAGMLARKGYPADLSMQVIREAVRQAPEHQRD</sequence>
<keyword evidence="10" id="KW-1185">Reference proteome</keyword>
<dbReference type="EMBL" id="JABEPQ010000001">
    <property type="protein sequence ID" value="NNM44455.1"/>
    <property type="molecule type" value="Genomic_DNA"/>
</dbReference>
<reference evidence="9 10" key="1">
    <citation type="submission" date="2020-04" db="EMBL/GenBank/DDBJ databases">
        <title>Knoellia sp. isolate from air conditioner.</title>
        <authorList>
            <person name="Chea S."/>
            <person name="Kim D.-U."/>
        </authorList>
    </citation>
    <scope>NUCLEOTIDE SEQUENCE [LARGE SCALE GENOMIC DNA]</scope>
    <source>
        <strain evidence="9 10">DB2414S</strain>
    </source>
</reference>
<dbReference type="Pfam" id="PF02631">
    <property type="entry name" value="RecX_HTH2"/>
    <property type="match status" value="1"/>
</dbReference>
<evidence type="ECO:0000259" key="7">
    <source>
        <dbReference type="Pfam" id="PF21981"/>
    </source>
</evidence>
<evidence type="ECO:0000256" key="2">
    <source>
        <dbReference type="ARBA" id="ARBA00009695"/>
    </source>
</evidence>
<dbReference type="InterPro" id="IPR053926">
    <property type="entry name" value="RecX_HTH_1st"/>
</dbReference>
<dbReference type="Gene3D" id="1.10.10.10">
    <property type="entry name" value="Winged helix-like DNA-binding domain superfamily/Winged helix DNA-binding domain"/>
    <property type="match status" value="3"/>
</dbReference>
<evidence type="ECO:0000313" key="9">
    <source>
        <dbReference type="EMBL" id="NNM44455.1"/>
    </source>
</evidence>
<feature type="domain" description="RecX second three-helical" evidence="6">
    <location>
        <begin position="37"/>
        <end position="78"/>
    </location>
</feature>
<evidence type="ECO:0000256" key="5">
    <source>
        <dbReference type="HAMAP-Rule" id="MF_01114"/>
    </source>
</evidence>
<dbReference type="Pfam" id="PF21982">
    <property type="entry name" value="RecX_HTH1"/>
    <property type="match status" value="1"/>
</dbReference>
<dbReference type="Proteomes" id="UP000588586">
    <property type="component" value="Unassembled WGS sequence"/>
</dbReference>
<evidence type="ECO:0000313" key="10">
    <source>
        <dbReference type="Proteomes" id="UP000588586"/>
    </source>
</evidence>
<organism evidence="9 10">
    <name type="scientific">Knoellia koreensis</name>
    <dbReference type="NCBI Taxonomy" id="2730921"/>
    <lineage>
        <taxon>Bacteria</taxon>
        <taxon>Bacillati</taxon>
        <taxon>Actinomycetota</taxon>
        <taxon>Actinomycetes</taxon>
        <taxon>Micrococcales</taxon>
        <taxon>Intrasporangiaceae</taxon>
        <taxon>Knoellia</taxon>
    </lineage>
</organism>
<evidence type="ECO:0000256" key="3">
    <source>
        <dbReference type="ARBA" id="ARBA00018111"/>
    </source>
</evidence>
<dbReference type="InterPro" id="IPR036388">
    <property type="entry name" value="WH-like_DNA-bd_sf"/>
</dbReference>
<keyword evidence="4 5" id="KW-0963">Cytoplasm</keyword>
<accession>A0A849H946</accession>
<dbReference type="Pfam" id="PF21981">
    <property type="entry name" value="RecX_HTH3"/>
    <property type="match status" value="1"/>
</dbReference>
<feature type="domain" description="RecX third three-helical" evidence="7">
    <location>
        <begin position="87"/>
        <end position="131"/>
    </location>
</feature>
<comment type="function">
    <text evidence="5">Modulates RecA activity.</text>
</comment>
<comment type="similarity">
    <text evidence="2 5">Belongs to the RecX family.</text>
</comment>
<dbReference type="InterPro" id="IPR003783">
    <property type="entry name" value="Regulatory_RecX"/>
</dbReference>
<name>A0A849H946_9MICO</name>
<evidence type="ECO:0000259" key="6">
    <source>
        <dbReference type="Pfam" id="PF02631"/>
    </source>
</evidence>
<feature type="domain" description="RecX first three-helical" evidence="8">
    <location>
        <begin position="2"/>
        <end position="30"/>
    </location>
</feature>
<comment type="subcellular location">
    <subcellularLocation>
        <location evidence="1 5">Cytoplasm</location>
    </subcellularLocation>
</comment>